<evidence type="ECO:0000256" key="1">
    <source>
        <dbReference type="SAM" id="Coils"/>
    </source>
</evidence>
<organism evidence="2 3">
    <name type="scientific">Entomortierella parvispora</name>
    <dbReference type="NCBI Taxonomy" id="205924"/>
    <lineage>
        <taxon>Eukaryota</taxon>
        <taxon>Fungi</taxon>
        <taxon>Fungi incertae sedis</taxon>
        <taxon>Mucoromycota</taxon>
        <taxon>Mortierellomycotina</taxon>
        <taxon>Mortierellomycetes</taxon>
        <taxon>Mortierellales</taxon>
        <taxon>Mortierellaceae</taxon>
        <taxon>Entomortierella</taxon>
    </lineage>
</organism>
<dbReference type="AlphaFoldDB" id="A0A9P3HK47"/>
<keyword evidence="3" id="KW-1185">Reference proteome</keyword>
<dbReference type="InterPro" id="IPR027417">
    <property type="entry name" value="P-loop_NTPase"/>
</dbReference>
<proteinExistence type="predicted"/>
<dbReference type="OrthoDB" id="8954335at2759"/>
<dbReference type="Proteomes" id="UP000827284">
    <property type="component" value="Unassembled WGS sequence"/>
</dbReference>
<keyword evidence="1" id="KW-0175">Coiled coil</keyword>
<dbReference type="Gene3D" id="3.40.50.300">
    <property type="entry name" value="P-loop containing nucleotide triphosphate hydrolases"/>
    <property type="match status" value="1"/>
</dbReference>
<sequence length="560" mass="63378">MTKDAQPIFPSNPSESKVCNVLILGETQAGKSTFVQAVKQYANPSHKIEKDTIGNGNVSMTKDVHISCVDMNYPLHEVLLETPPNPGNPTEPPSYSVVNIDALMEENMNDWEGYETSLDCRSNKTLHRCDVPEGEAMHHIHLFDTPGLNDTNGDDEVHIASIIKSLQDVGGIHLVLVIVGDGPFTEGSQSALKSYMEVFPKFQGIVTFVHTKFDYAKLHPLRKDKLESMNERKDILNSIMGRGSCRHIVIDCDFETTKPIRRYITLNTIRQILLQARTNLPVFMDAERVFKTSKMKTVDRIIYNKYRATLDAGNRTLESKNTLQGHALQDIAVLNTAINTIEATIVRELAYTKAVCTTEPVLIDEQAFPGVWRAIDWFRRKTLTFPAQAYPIRYLVITNDNMKIEGIRGGLGFNFCEIDFKRDAYRNGLLTAKYYTMSLERYKDDISRARERLDAAVRDRPMILQDLNDYKETNSSLLQEIKVLQQTSKLGTDMTAKAEEPSVSIARFLALVSSGVYSKDHAEAAIEIEKIYLQEVVEKVYLQEVVHGFSLLELQSQREE</sequence>
<gene>
    <name evidence="2" type="ORF">EMPS_10465</name>
</gene>
<evidence type="ECO:0000313" key="2">
    <source>
        <dbReference type="EMBL" id="GJJ78106.1"/>
    </source>
</evidence>
<dbReference type="EMBL" id="BQFW01000014">
    <property type="protein sequence ID" value="GJJ78106.1"/>
    <property type="molecule type" value="Genomic_DNA"/>
</dbReference>
<evidence type="ECO:0000313" key="3">
    <source>
        <dbReference type="Proteomes" id="UP000827284"/>
    </source>
</evidence>
<dbReference type="SUPFAM" id="SSF52540">
    <property type="entry name" value="P-loop containing nucleoside triphosphate hydrolases"/>
    <property type="match status" value="1"/>
</dbReference>
<reference evidence="2" key="1">
    <citation type="submission" date="2021-11" db="EMBL/GenBank/DDBJ databases">
        <authorList>
            <person name="Herlambang A."/>
            <person name="Guo Y."/>
            <person name="Takashima Y."/>
            <person name="Nishizawa T."/>
        </authorList>
    </citation>
    <scope>NUCLEOTIDE SEQUENCE</scope>
    <source>
        <strain evidence="2">E1425</strain>
    </source>
</reference>
<comment type="caution">
    <text evidence="2">The sequence shown here is derived from an EMBL/GenBank/DDBJ whole genome shotgun (WGS) entry which is preliminary data.</text>
</comment>
<reference evidence="2" key="2">
    <citation type="journal article" date="2022" name="Microbiol. Resour. Announc.">
        <title>Whole-Genome Sequence of Entomortierella parvispora E1425, a Mucoromycotan Fungus Associated with Burkholderiaceae-Related Endosymbiotic Bacteria.</title>
        <authorList>
            <person name="Herlambang A."/>
            <person name="Guo Y."/>
            <person name="Takashima Y."/>
            <person name="Narisawa K."/>
            <person name="Ohta H."/>
            <person name="Nishizawa T."/>
        </authorList>
    </citation>
    <scope>NUCLEOTIDE SEQUENCE</scope>
    <source>
        <strain evidence="2">E1425</strain>
    </source>
</reference>
<accession>A0A9P3HK47</accession>
<evidence type="ECO:0008006" key="4">
    <source>
        <dbReference type="Google" id="ProtNLM"/>
    </source>
</evidence>
<protein>
    <recommendedName>
        <fullName evidence="4">G domain-containing protein</fullName>
    </recommendedName>
</protein>
<feature type="coiled-coil region" evidence="1">
    <location>
        <begin position="439"/>
        <end position="487"/>
    </location>
</feature>
<name>A0A9P3HK47_9FUNG</name>